<keyword evidence="2" id="KW-1185">Reference proteome</keyword>
<feature type="non-terminal residue" evidence="1">
    <location>
        <position position="1"/>
    </location>
</feature>
<dbReference type="AlphaFoldDB" id="A0A8J2PJ69"/>
<proteinExistence type="predicted"/>
<sequence>KLDTPATPLEGQGDPAVCFLDFPKYRKTDNGSSIGVVVHATIANTTEKIGSTEFWFPSKEECLSKFGETNLPYFKFCARILKGSPLSISDRGAGIYTREKSPTSGNFQFHLKGIAIDPEFPVLEPNITRGYQLFINTDYLTEYIVQVLGKN</sequence>
<comment type="caution">
    <text evidence="1">The sequence shown here is derived from an EMBL/GenBank/DDBJ whole genome shotgun (WGS) entry which is preliminary data.</text>
</comment>
<evidence type="ECO:0000313" key="1">
    <source>
        <dbReference type="EMBL" id="CAG7817405.1"/>
    </source>
</evidence>
<evidence type="ECO:0000313" key="2">
    <source>
        <dbReference type="Proteomes" id="UP000708208"/>
    </source>
</evidence>
<reference evidence="1" key="1">
    <citation type="submission" date="2021-06" db="EMBL/GenBank/DDBJ databases">
        <authorList>
            <person name="Hodson N. C."/>
            <person name="Mongue J. A."/>
            <person name="Jaron S. K."/>
        </authorList>
    </citation>
    <scope>NUCLEOTIDE SEQUENCE</scope>
</reference>
<protein>
    <submittedName>
        <fullName evidence="1">Uncharacterized protein</fullName>
    </submittedName>
</protein>
<name>A0A8J2PJ69_9HEXA</name>
<dbReference type="Proteomes" id="UP000708208">
    <property type="component" value="Unassembled WGS sequence"/>
</dbReference>
<gene>
    <name evidence="1" type="ORF">AFUS01_LOCUS27977</name>
</gene>
<accession>A0A8J2PJ69</accession>
<dbReference type="EMBL" id="CAJVCH010393242">
    <property type="protein sequence ID" value="CAG7817405.1"/>
    <property type="molecule type" value="Genomic_DNA"/>
</dbReference>
<organism evidence="1 2">
    <name type="scientific">Allacma fusca</name>
    <dbReference type="NCBI Taxonomy" id="39272"/>
    <lineage>
        <taxon>Eukaryota</taxon>
        <taxon>Metazoa</taxon>
        <taxon>Ecdysozoa</taxon>
        <taxon>Arthropoda</taxon>
        <taxon>Hexapoda</taxon>
        <taxon>Collembola</taxon>
        <taxon>Symphypleona</taxon>
        <taxon>Sminthuridae</taxon>
        <taxon>Allacma</taxon>
    </lineage>
</organism>